<organism evidence="1 2">
    <name type="scientific">Pandoravirus japonicus</name>
    <dbReference type="NCBI Taxonomy" id="2823154"/>
    <lineage>
        <taxon>Viruses</taxon>
        <taxon>Pandoravirus</taxon>
    </lineage>
</organism>
<reference evidence="1" key="1">
    <citation type="submission" date="2021-04" db="EMBL/GenBank/DDBJ databases">
        <title>Draft Genome Sequence of Pandoravirus japonicus, Isolated from the Sabaishi River of Niigata, Japan.</title>
        <authorList>
            <person name="Hosokawa N."/>
            <person name="Takahashi H."/>
            <person name="Aoki K."/>
            <person name="Takemura M."/>
        </authorList>
    </citation>
    <scope>NUCLEOTIDE SEQUENCE</scope>
</reference>
<dbReference type="Proteomes" id="UP001253637">
    <property type="component" value="Segment"/>
</dbReference>
<accession>A0A811BS34</accession>
<proteinExistence type="predicted"/>
<dbReference type="EMBL" id="LC625835">
    <property type="protein sequence ID" value="BCU03632.1"/>
    <property type="molecule type" value="Genomic_DNA"/>
</dbReference>
<protein>
    <submittedName>
        <fullName evidence="1">Uncharacterized protein</fullName>
    </submittedName>
</protein>
<name>A0A811BS34_9VIRU</name>
<sequence>MEKKREKKTRETERNVDFFFFFLGVDRDVARRHNRAAARLARNRRTHGFCNCGQMALKEKEGANPTEPSKPECDQLAVFCA</sequence>
<evidence type="ECO:0000313" key="1">
    <source>
        <dbReference type="EMBL" id="BCU03632.1"/>
    </source>
</evidence>
<evidence type="ECO:0000313" key="2">
    <source>
        <dbReference type="Proteomes" id="UP001253637"/>
    </source>
</evidence>